<dbReference type="Pfam" id="PF01381">
    <property type="entry name" value="HTH_3"/>
    <property type="match status" value="1"/>
</dbReference>
<protein>
    <submittedName>
        <fullName evidence="3">FHA domain-containing protein</fullName>
    </submittedName>
</protein>
<dbReference type="Pfam" id="PF00498">
    <property type="entry name" value="FHA"/>
    <property type="match status" value="1"/>
</dbReference>
<proteinExistence type="predicted"/>
<dbReference type="EMBL" id="CP092363">
    <property type="protein sequence ID" value="ULN44683.1"/>
    <property type="molecule type" value="Genomic_DNA"/>
</dbReference>
<dbReference type="Gene3D" id="2.60.200.20">
    <property type="match status" value="1"/>
</dbReference>
<accession>A0ABY3TVL2</accession>
<dbReference type="SMART" id="SM00240">
    <property type="entry name" value="FHA"/>
    <property type="match status" value="1"/>
</dbReference>
<geneLocation type="plasmid" evidence="3 4">
    <name>unnamed</name>
</geneLocation>
<evidence type="ECO:0000313" key="3">
    <source>
        <dbReference type="EMBL" id="ULN44683.1"/>
    </source>
</evidence>
<keyword evidence="3" id="KW-0614">Plasmid</keyword>
<keyword evidence="4" id="KW-1185">Reference proteome</keyword>
<dbReference type="InterPro" id="IPR000253">
    <property type="entry name" value="FHA_dom"/>
</dbReference>
<gene>
    <name evidence="3" type="ORF">MI149_29760</name>
</gene>
<dbReference type="PROSITE" id="PS50006">
    <property type="entry name" value="FHA_DOMAIN"/>
    <property type="match status" value="1"/>
</dbReference>
<feature type="domain" description="FHA" evidence="2">
    <location>
        <begin position="25"/>
        <end position="73"/>
    </location>
</feature>
<dbReference type="RefSeq" id="WP_240180688.1">
    <property type="nucleotide sequence ID" value="NZ_CP092363.2"/>
</dbReference>
<dbReference type="Proteomes" id="UP001055337">
    <property type="component" value="Plasmid unnamed"/>
</dbReference>
<dbReference type="SUPFAM" id="SSF49879">
    <property type="entry name" value="SMAD/FHA domain"/>
    <property type="match status" value="1"/>
</dbReference>
<evidence type="ECO:0000259" key="2">
    <source>
        <dbReference type="PROSITE" id="PS50006"/>
    </source>
</evidence>
<keyword evidence="1" id="KW-0597">Phosphoprotein</keyword>
<sequence length="372" mass="38233">MDHTPTLIVRVGAQTRVVNPADGPIVLGRDSAAAIQLPDEGISRRHVRLEPHPGGWLAVDTSTNGIYVSGRRRSSVPIADGLRLHLGHPTEGIVVVFEHARDGHTELAPVTAGPARVADPAAQVPAASAGADDDELDEDLSGDIDPAIAHVGAAVAARRAELDLTQRGLARDGIVAGATLIALEKGRRWPRNATLGKLEGALGWGPGTLNQLREDAAAATSDAVPASTLADVIDLALATLSARIGDLPEPSNPDYTARATSILTELHKLEITTAGAARNARGSAALAVALGAVRARYNDLMLASAQAPNATVGQRLYAARRALGLSAEEAANAAGIATIELLAAEAGEQLDARPTAALEALLDQLAPVVPTA</sequence>
<evidence type="ECO:0000313" key="4">
    <source>
        <dbReference type="Proteomes" id="UP001055337"/>
    </source>
</evidence>
<evidence type="ECO:0000256" key="1">
    <source>
        <dbReference type="ARBA" id="ARBA00022553"/>
    </source>
</evidence>
<dbReference type="Gene3D" id="1.10.260.40">
    <property type="entry name" value="lambda repressor-like DNA-binding domains"/>
    <property type="match status" value="1"/>
</dbReference>
<reference evidence="3" key="1">
    <citation type="submission" date="2022-08" db="EMBL/GenBank/DDBJ databases">
        <title>Whole genome sequencing of non-tuberculosis mycobacteria type-strains.</title>
        <authorList>
            <person name="Igarashi Y."/>
            <person name="Osugi A."/>
            <person name="Mitarai S."/>
        </authorList>
    </citation>
    <scope>NUCLEOTIDE SEQUENCE</scope>
    <source>
        <strain evidence="3">JCM 16369</strain>
    </source>
</reference>
<dbReference type="InterPro" id="IPR010982">
    <property type="entry name" value="Lambda_DNA-bd_dom_sf"/>
</dbReference>
<dbReference type="SMART" id="SM00530">
    <property type="entry name" value="HTH_XRE"/>
    <property type="match status" value="2"/>
</dbReference>
<dbReference type="InterPro" id="IPR001387">
    <property type="entry name" value="Cro/C1-type_HTH"/>
</dbReference>
<dbReference type="SUPFAM" id="SSF47413">
    <property type="entry name" value="lambda repressor-like DNA-binding domains"/>
    <property type="match status" value="1"/>
</dbReference>
<dbReference type="InterPro" id="IPR008984">
    <property type="entry name" value="SMAD_FHA_dom_sf"/>
</dbReference>
<organism evidence="3 4">
    <name type="scientific">Mycolicibacterium crocinum</name>
    <dbReference type="NCBI Taxonomy" id="388459"/>
    <lineage>
        <taxon>Bacteria</taxon>
        <taxon>Bacillati</taxon>
        <taxon>Actinomycetota</taxon>
        <taxon>Actinomycetes</taxon>
        <taxon>Mycobacteriales</taxon>
        <taxon>Mycobacteriaceae</taxon>
        <taxon>Mycolicibacterium</taxon>
    </lineage>
</organism>
<dbReference type="CDD" id="cd00093">
    <property type="entry name" value="HTH_XRE"/>
    <property type="match status" value="1"/>
</dbReference>
<name>A0ABY3TVL2_9MYCO</name>